<keyword evidence="4" id="KW-1185">Reference proteome</keyword>
<evidence type="ECO:0000256" key="1">
    <source>
        <dbReference type="ARBA" id="ARBA00038232"/>
    </source>
</evidence>
<feature type="domain" description="Insertion element IS150 protein InsJ-like helix-turn-helix" evidence="2">
    <location>
        <begin position="14"/>
        <end position="58"/>
    </location>
</feature>
<comment type="similarity">
    <text evidence="1">Belongs to the IS150/IS1296 orfA family.</text>
</comment>
<dbReference type="OrthoDB" id="2620057at2"/>
<protein>
    <submittedName>
        <fullName evidence="3">Transposase</fullName>
    </submittedName>
</protein>
<dbReference type="InterPro" id="IPR009057">
    <property type="entry name" value="Homeodomain-like_sf"/>
</dbReference>
<dbReference type="SUPFAM" id="SSF46689">
    <property type="entry name" value="Homeodomain-like"/>
    <property type="match status" value="2"/>
</dbReference>
<gene>
    <name evidence="3" type="ORF">SAMN05444362_1441</name>
</gene>
<accession>A0A1M5KB56</accession>
<dbReference type="AlphaFoldDB" id="A0A1M5KB56"/>
<dbReference type="InterPro" id="IPR052057">
    <property type="entry name" value="IS150/IS1296_orfA-like"/>
</dbReference>
<dbReference type="PANTHER" id="PTHR33795">
    <property type="entry name" value="INSERTION ELEMENT IS150 PROTEIN INSJ"/>
    <property type="match status" value="1"/>
</dbReference>
<dbReference type="Proteomes" id="UP000184480">
    <property type="component" value="Unassembled WGS sequence"/>
</dbReference>
<sequence>MEKKKRNKFSIEDRERAVLLVLGEGHSCCSVARMFSTADRLIGRWVSCYKQYGVAGLSLKNHMRYSGDFKLSLLQDMLLNHLSLHQASIKYHVNDSVILSWKRKYEQFGRSSLYEEKTRGRPPKMKKQKNKLIEKNIPSNPYQELVEENLRLRIENEYLKKLQALTQKNKGRKPSRS</sequence>
<evidence type="ECO:0000313" key="4">
    <source>
        <dbReference type="Proteomes" id="UP000184480"/>
    </source>
</evidence>
<dbReference type="Gene3D" id="1.10.10.10">
    <property type="entry name" value="Winged helix-like DNA-binding domain superfamily/Winged helix DNA-binding domain"/>
    <property type="match status" value="1"/>
</dbReference>
<evidence type="ECO:0000259" key="2">
    <source>
        <dbReference type="Pfam" id="PF13518"/>
    </source>
</evidence>
<dbReference type="PANTHER" id="PTHR33795:SF1">
    <property type="entry name" value="INSERTION ELEMENT IS150 PROTEIN INSJ"/>
    <property type="match status" value="1"/>
</dbReference>
<reference evidence="4" key="1">
    <citation type="submission" date="2016-11" db="EMBL/GenBank/DDBJ databases">
        <authorList>
            <person name="Varghese N."/>
            <person name="Submissions S."/>
        </authorList>
    </citation>
    <scope>NUCLEOTIDE SEQUENCE [LARGE SCALE GENOMIC DNA]</scope>
    <source>
        <strain evidence="4">DSM 27370</strain>
    </source>
</reference>
<dbReference type="InterPro" id="IPR036388">
    <property type="entry name" value="WH-like_DNA-bd_sf"/>
</dbReference>
<evidence type="ECO:0000313" key="3">
    <source>
        <dbReference type="EMBL" id="SHG49699.1"/>
    </source>
</evidence>
<name>A0A1M5KB56_9BACT</name>
<organism evidence="3 4">
    <name type="scientific">Dysgonomonas macrotermitis</name>
    <dbReference type="NCBI Taxonomy" id="1346286"/>
    <lineage>
        <taxon>Bacteria</taxon>
        <taxon>Pseudomonadati</taxon>
        <taxon>Bacteroidota</taxon>
        <taxon>Bacteroidia</taxon>
        <taxon>Bacteroidales</taxon>
        <taxon>Dysgonomonadaceae</taxon>
        <taxon>Dysgonomonas</taxon>
    </lineage>
</organism>
<dbReference type="Pfam" id="PF13518">
    <property type="entry name" value="HTH_28"/>
    <property type="match status" value="1"/>
</dbReference>
<proteinExistence type="inferred from homology"/>
<dbReference type="InterPro" id="IPR055247">
    <property type="entry name" value="InsJ-like_HTH"/>
</dbReference>
<dbReference type="EMBL" id="FQUC01000044">
    <property type="protein sequence ID" value="SHG49699.1"/>
    <property type="molecule type" value="Genomic_DNA"/>
</dbReference>